<evidence type="ECO:0000313" key="3">
    <source>
        <dbReference type="Proteomes" id="UP000623129"/>
    </source>
</evidence>
<dbReference type="Pfam" id="PF02458">
    <property type="entry name" value="Transferase"/>
    <property type="match status" value="1"/>
</dbReference>
<dbReference type="GO" id="GO:0016740">
    <property type="term" value="F:transferase activity"/>
    <property type="evidence" value="ECO:0007669"/>
    <property type="project" value="UniProtKB-KW"/>
</dbReference>
<keyword evidence="1 2" id="KW-0808">Transferase</keyword>
<dbReference type="PANTHER" id="PTHR31896">
    <property type="entry name" value="FAMILY REGULATORY PROTEIN, PUTATIVE (AFU_ORTHOLOGUE AFUA_3G14730)-RELATED"/>
    <property type="match status" value="1"/>
</dbReference>
<dbReference type="EMBL" id="SWLB01000001">
    <property type="protein sequence ID" value="KAF3341501.1"/>
    <property type="molecule type" value="Genomic_DNA"/>
</dbReference>
<dbReference type="OrthoDB" id="620762at2759"/>
<dbReference type="AlphaFoldDB" id="A0A833VL47"/>
<gene>
    <name evidence="2" type="ORF">FCM35_KLT00139</name>
</gene>
<dbReference type="InterPro" id="IPR051283">
    <property type="entry name" value="Sec_Metabolite_Acyltrans"/>
</dbReference>
<evidence type="ECO:0000256" key="1">
    <source>
        <dbReference type="ARBA" id="ARBA00022679"/>
    </source>
</evidence>
<proteinExistence type="predicted"/>
<organism evidence="2 3">
    <name type="scientific">Carex littledalei</name>
    <dbReference type="NCBI Taxonomy" id="544730"/>
    <lineage>
        <taxon>Eukaryota</taxon>
        <taxon>Viridiplantae</taxon>
        <taxon>Streptophyta</taxon>
        <taxon>Embryophyta</taxon>
        <taxon>Tracheophyta</taxon>
        <taxon>Spermatophyta</taxon>
        <taxon>Magnoliopsida</taxon>
        <taxon>Liliopsida</taxon>
        <taxon>Poales</taxon>
        <taxon>Cyperaceae</taxon>
        <taxon>Cyperoideae</taxon>
        <taxon>Cariceae</taxon>
        <taxon>Carex</taxon>
        <taxon>Carex subgen. Euthyceras</taxon>
    </lineage>
</organism>
<evidence type="ECO:0000313" key="2">
    <source>
        <dbReference type="EMBL" id="KAF3341501.1"/>
    </source>
</evidence>
<protein>
    <submittedName>
        <fullName evidence="2">Acetyltransferase</fullName>
    </submittedName>
</protein>
<sequence length="270" mass="29769">MPSPFPAVRTVKTYAVTPRPNPQAPCQIDLSAWDTAVLSFHYIQKGLLFKNPPDLSLEQIIERLRSSLEEALFHFYPLSGQMRAVTCEGGGVTCHVEVGSEVEGAEFVHAMADGIGIADVVAADGQDLPKFLNEFFPLDLAVNFDGCSNPLLAVQVTELMDGIFIGCVFNHAIGDGTSYWMFFNAWAEIARCKATGNEVSLSWLPVHDRWFIGGYEEPPIKLSYSSPAEFIVRFAPPPLRERMFHFSSGTLAELKATANQECGKCTIFNL</sequence>
<accession>A0A833VL47</accession>
<dbReference type="Gene3D" id="3.30.559.10">
    <property type="entry name" value="Chloramphenicol acetyltransferase-like domain"/>
    <property type="match status" value="1"/>
</dbReference>
<reference evidence="2" key="1">
    <citation type="submission" date="2020-01" db="EMBL/GenBank/DDBJ databases">
        <title>Genome sequence of Kobresia littledalei, the first chromosome-level genome in the family Cyperaceae.</title>
        <authorList>
            <person name="Qu G."/>
        </authorList>
    </citation>
    <scope>NUCLEOTIDE SEQUENCE</scope>
    <source>
        <strain evidence="2">C.B.Clarke</strain>
        <tissue evidence="2">Leaf</tissue>
    </source>
</reference>
<name>A0A833VL47_9POAL</name>
<dbReference type="PANTHER" id="PTHR31896:SF12">
    <property type="entry name" value="HXXXD-TYPE ACYL-TRANSFERASE FAMILY PROTEIN"/>
    <property type="match status" value="1"/>
</dbReference>
<comment type="caution">
    <text evidence="2">The sequence shown here is derived from an EMBL/GenBank/DDBJ whole genome shotgun (WGS) entry which is preliminary data.</text>
</comment>
<dbReference type="Proteomes" id="UP000623129">
    <property type="component" value="Unassembled WGS sequence"/>
</dbReference>
<dbReference type="InterPro" id="IPR023213">
    <property type="entry name" value="CAT-like_dom_sf"/>
</dbReference>
<keyword evidence="3" id="KW-1185">Reference proteome</keyword>